<feature type="transmembrane region" description="Helical" evidence="5">
    <location>
        <begin position="32"/>
        <end position="54"/>
    </location>
</feature>
<keyword evidence="2 5" id="KW-0812">Transmembrane</keyword>
<dbReference type="PANTHER" id="PTHR36926:SF1">
    <property type="entry name" value="COLICIN V PRODUCTION PROTEIN"/>
    <property type="match status" value="1"/>
</dbReference>
<evidence type="ECO:0000256" key="5">
    <source>
        <dbReference type="SAM" id="Phobius"/>
    </source>
</evidence>
<feature type="transmembrane region" description="Helical" evidence="5">
    <location>
        <begin position="66"/>
        <end position="91"/>
    </location>
</feature>
<protein>
    <recommendedName>
        <fullName evidence="8">Colicin V production protein</fullName>
    </recommendedName>
</protein>
<dbReference type="RefSeq" id="WP_151727498.1">
    <property type="nucleotide sequence ID" value="NZ_BKZV01000001.1"/>
</dbReference>
<keyword evidence="4 5" id="KW-0472">Membrane</keyword>
<dbReference type="AlphaFoldDB" id="A0A5J4K571"/>
<dbReference type="Proteomes" id="UP000334820">
    <property type="component" value="Unassembled WGS sequence"/>
</dbReference>
<evidence type="ECO:0000313" key="6">
    <source>
        <dbReference type="EMBL" id="GER82685.1"/>
    </source>
</evidence>
<dbReference type="GO" id="GO:0009403">
    <property type="term" value="P:toxin biosynthetic process"/>
    <property type="evidence" value="ECO:0007669"/>
    <property type="project" value="InterPro"/>
</dbReference>
<evidence type="ECO:0000256" key="4">
    <source>
        <dbReference type="ARBA" id="ARBA00023136"/>
    </source>
</evidence>
<keyword evidence="3 5" id="KW-1133">Transmembrane helix</keyword>
<accession>A0A5J4K571</accession>
<proteinExistence type="predicted"/>
<feature type="transmembrane region" description="Helical" evidence="5">
    <location>
        <begin position="6"/>
        <end position="25"/>
    </location>
</feature>
<feature type="transmembrane region" description="Helical" evidence="5">
    <location>
        <begin position="103"/>
        <end position="124"/>
    </location>
</feature>
<sequence length="172" mass="18649">MSLSFNWIDLAFLATAIVLVINGFHNGLIASLINLVALPLALAVALLFGPSFTTLLAGNGAVAAPLLAYILLFFATVLIVHIVTTLIRAFVHSIPMLGIVDELLGMVLGFVEAWLLWLILLLALHNVLSAVQSIPVHDPGQFSAWQRAYNEAIAQSLFVHLNQWLLGHLPLK</sequence>
<name>A0A5J4K571_9CHLR</name>
<evidence type="ECO:0000256" key="2">
    <source>
        <dbReference type="ARBA" id="ARBA00022692"/>
    </source>
</evidence>
<comment type="caution">
    <text evidence="6">The sequence shown here is derived from an EMBL/GenBank/DDBJ whole genome shotgun (WGS) entry which is preliminary data.</text>
</comment>
<dbReference type="Pfam" id="PF02674">
    <property type="entry name" value="Colicin_V"/>
    <property type="match status" value="1"/>
</dbReference>
<dbReference type="EMBL" id="BKZV01000001">
    <property type="protein sequence ID" value="GER82685.1"/>
    <property type="molecule type" value="Genomic_DNA"/>
</dbReference>
<evidence type="ECO:0000256" key="3">
    <source>
        <dbReference type="ARBA" id="ARBA00022989"/>
    </source>
</evidence>
<organism evidence="6 7">
    <name type="scientific">Thermogemmatispora aurantia</name>
    <dbReference type="NCBI Taxonomy" id="2045279"/>
    <lineage>
        <taxon>Bacteria</taxon>
        <taxon>Bacillati</taxon>
        <taxon>Chloroflexota</taxon>
        <taxon>Ktedonobacteria</taxon>
        <taxon>Thermogemmatisporales</taxon>
        <taxon>Thermogemmatisporaceae</taxon>
        <taxon>Thermogemmatispora</taxon>
    </lineage>
</organism>
<evidence type="ECO:0000256" key="1">
    <source>
        <dbReference type="ARBA" id="ARBA00004141"/>
    </source>
</evidence>
<comment type="subcellular location">
    <subcellularLocation>
        <location evidence="1">Membrane</location>
        <topology evidence="1">Multi-pass membrane protein</topology>
    </subcellularLocation>
</comment>
<dbReference type="InterPro" id="IPR052719">
    <property type="entry name" value="CvpA-like"/>
</dbReference>
<gene>
    <name evidence="6" type="ORF">KTAU_13220</name>
</gene>
<keyword evidence="7" id="KW-1185">Reference proteome</keyword>
<dbReference type="GO" id="GO:0016020">
    <property type="term" value="C:membrane"/>
    <property type="evidence" value="ECO:0007669"/>
    <property type="project" value="UniProtKB-SubCell"/>
</dbReference>
<evidence type="ECO:0008006" key="8">
    <source>
        <dbReference type="Google" id="ProtNLM"/>
    </source>
</evidence>
<reference evidence="6 7" key="1">
    <citation type="journal article" date="2019" name="Int. J. Syst. Evol. Microbiol.">
        <title>Thermogemmatispora aurantia sp. nov. and Thermogemmatispora argillosa sp. nov., within the class Ktedonobacteria, and emended description of the genus Thermogemmatispora.</title>
        <authorList>
            <person name="Zheng Y."/>
            <person name="Wang C.M."/>
            <person name="Sakai Y."/>
            <person name="Abe K."/>
            <person name="Yokota A."/>
            <person name="Yabe S."/>
        </authorList>
    </citation>
    <scope>NUCLEOTIDE SEQUENCE [LARGE SCALE GENOMIC DNA]</scope>
    <source>
        <strain evidence="6 7">A1-2</strain>
    </source>
</reference>
<evidence type="ECO:0000313" key="7">
    <source>
        <dbReference type="Proteomes" id="UP000334820"/>
    </source>
</evidence>
<dbReference type="PANTHER" id="PTHR36926">
    <property type="entry name" value="COLICIN V PRODUCTION PROTEIN"/>
    <property type="match status" value="1"/>
</dbReference>
<dbReference type="InterPro" id="IPR003825">
    <property type="entry name" value="Colicin-V_CvpA"/>
</dbReference>